<name>B0MJZ1_9FIRM</name>
<dbReference type="Proteomes" id="UP000005326">
    <property type="component" value="Unassembled WGS sequence"/>
</dbReference>
<proteinExistence type="predicted"/>
<protein>
    <submittedName>
        <fullName evidence="1">Uncharacterized protein</fullName>
    </submittedName>
</protein>
<reference evidence="1" key="2">
    <citation type="submission" date="2014-06" db="EMBL/GenBank/DDBJ databases">
        <title>Draft genome sequence of Eubacterium siraeum (DSM 15702).</title>
        <authorList>
            <person name="Sudarsanam P."/>
            <person name="Ley R."/>
            <person name="Guruge J."/>
            <person name="Turnbaugh P.J."/>
            <person name="Mahowald M."/>
            <person name="Liep D."/>
            <person name="Gordon J."/>
        </authorList>
    </citation>
    <scope>NUCLEOTIDE SEQUENCE</scope>
    <source>
        <strain evidence="1">DSM 15702</strain>
    </source>
</reference>
<evidence type="ECO:0000313" key="1">
    <source>
        <dbReference type="EMBL" id="EDS01985.1"/>
    </source>
</evidence>
<dbReference type="EMBL" id="ABCA03000022">
    <property type="protein sequence ID" value="EDS01985.1"/>
    <property type="molecule type" value="Genomic_DNA"/>
</dbReference>
<evidence type="ECO:0000313" key="2">
    <source>
        <dbReference type="Proteomes" id="UP000005326"/>
    </source>
</evidence>
<dbReference type="AlphaFoldDB" id="B0MJZ1"/>
<comment type="caution">
    <text evidence="1">The sequence shown here is derived from an EMBL/GenBank/DDBJ whole genome shotgun (WGS) entry which is preliminary data.</text>
</comment>
<gene>
    <name evidence="1" type="ORF">EUBSIR_00128</name>
</gene>
<reference evidence="1" key="1">
    <citation type="submission" date="2007-10" db="EMBL/GenBank/DDBJ databases">
        <authorList>
            <person name="Fulton L."/>
            <person name="Clifton S."/>
            <person name="Fulton B."/>
            <person name="Xu J."/>
            <person name="Minx P."/>
            <person name="Pepin K.H."/>
            <person name="Johnson M."/>
            <person name="Thiruvilangam P."/>
            <person name="Bhonagiri V."/>
            <person name="Nash W.E."/>
            <person name="Mardis E.R."/>
            <person name="Wilson R.K."/>
        </authorList>
    </citation>
    <scope>NUCLEOTIDE SEQUENCE [LARGE SCALE GENOMIC DNA]</scope>
    <source>
        <strain evidence="1">DSM 15702</strain>
    </source>
</reference>
<sequence>MRFWKGWCGSKGIKIDRSANIKASEALTIPTVTARNSFRIVKVGLSEFCTASQKIISAVPPPLFRGEARVIVHGKGTAKPTERSFKGKCGGAERGIVRFWKGWCGSKEIEIDRSANIKASEALTIPTVTARNSFRIVKVGLSEYCTASQKIISAVPPPLFRGEARVIVHGKGTAKPTERSFKGKCGGAERGIVRFWEGWCGSKGIEIDRSANIKASEALTIPTVTARNSFRIVKVGLSEYCTASQKIISAVPPPLFRGEARVIVHGKGTAKPTERS</sequence>
<organism evidence="1 2">
    <name type="scientific">[Eubacterium] siraeum DSM 15702</name>
    <dbReference type="NCBI Taxonomy" id="428128"/>
    <lineage>
        <taxon>Bacteria</taxon>
        <taxon>Bacillati</taxon>
        <taxon>Bacillota</taxon>
        <taxon>Clostridia</taxon>
        <taxon>Eubacteriales</taxon>
        <taxon>Oscillospiraceae</taxon>
        <taxon>Oscillospiraceae incertae sedis</taxon>
    </lineage>
</organism>
<accession>B0MJZ1</accession>
<keyword evidence="2" id="KW-1185">Reference proteome</keyword>